<dbReference type="EMBL" id="QKYU01000017">
    <property type="protein sequence ID" value="PZW42992.1"/>
    <property type="molecule type" value="Genomic_DNA"/>
</dbReference>
<keyword evidence="3" id="KW-1185">Reference proteome</keyword>
<organism evidence="2 3">
    <name type="scientific">Humitalea rosea</name>
    <dbReference type="NCBI Taxonomy" id="990373"/>
    <lineage>
        <taxon>Bacteria</taxon>
        <taxon>Pseudomonadati</taxon>
        <taxon>Pseudomonadota</taxon>
        <taxon>Alphaproteobacteria</taxon>
        <taxon>Acetobacterales</taxon>
        <taxon>Roseomonadaceae</taxon>
        <taxon>Humitalea</taxon>
    </lineage>
</organism>
<evidence type="ECO:0000313" key="3">
    <source>
        <dbReference type="Proteomes" id="UP000249688"/>
    </source>
</evidence>
<sequence length="35" mass="4008">MRPSSLLELSAADQALAQTTEDRRFDRRKPEFKGS</sequence>
<evidence type="ECO:0000313" key="2">
    <source>
        <dbReference type="EMBL" id="PZW42992.1"/>
    </source>
</evidence>
<feature type="region of interest" description="Disordered" evidence="1">
    <location>
        <begin position="1"/>
        <end position="35"/>
    </location>
</feature>
<feature type="compositionally biased region" description="Basic and acidic residues" evidence="1">
    <location>
        <begin position="20"/>
        <end position="35"/>
    </location>
</feature>
<name>A0A2W7IBQ6_9PROT</name>
<evidence type="ECO:0000256" key="1">
    <source>
        <dbReference type="SAM" id="MobiDB-lite"/>
    </source>
</evidence>
<comment type="caution">
    <text evidence="2">The sequence shown here is derived from an EMBL/GenBank/DDBJ whole genome shotgun (WGS) entry which is preliminary data.</text>
</comment>
<dbReference type="Proteomes" id="UP000249688">
    <property type="component" value="Unassembled WGS sequence"/>
</dbReference>
<proteinExistence type="predicted"/>
<protein>
    <submittedName>
        <fullName evidence="2">Uncharacterized protein</fullName>
    </submittedName>
</protein>
<reference evidence="2 3" key="1">
    <citation type="submission" date="2018-06" db="EMBL/GenBank/DDBJ databases">
        <title>Genomic Encyclopedia of Archaeal and Bacterial Type Strains, Phase II (KMG-II): from individual species to whole genera.</title>
        <authorList>
            <person name="Goeker M."/>
        </authorList>
    </citation>
    <scope>NUCLEOTIDE SEQUENCE [LARGE SCALE GENOMIC DNA]</scope>
    <source>
        <strain evidence="2 3">DSM 24525</strain>
    </source>
</reference>
<accession>A0A2W7IBQ6</accession>
<dbReference type="AlphaFoldDB" id="A0A2W7IBQ6"/>
<gene>
    <name evidence="2" type="ORF">C8P66_11717</name>
</gene>